<dbReference type="EMBL" id="CP073720">
    <property type="protein sequence ID" value="UWP79903.1"/>
    <property type="molecule type" value="Genomic_DNA"/>
</dbReference>
<keyword evidence="2" id="KW-1185">Reference proteome</keyword>
<proteinExistence type="predicted"/>
<reference evidence="1" key="1">
    <citation type="submission" date="2021-04" db="EMBL/GenBank/DDBJ databases">
        <authorList>
            <person name="Hartkoorn R.C."/>
            <person name="Beaudoing E."/>
            <person name="Hot D."/>
        </authorList>
    </citation>
    <scope>NUCLEOTIDE SEQUENCE</scope>
    <source>
        <strain evidence="1">NRRL B-16292</strain>
    </source>
</reference>
<dbReference type="RefSeq" id="WP_259857661.1">
    <property type="nucleotide sequence ID" value="NZ_BAAAST010000001.1"/>
</dbReference>
<evidence type="ECO:0000313" key="2">
    <source>
        <dbReference type="Proteomes" id="UP001059617"/>
    </source>
</evidence>
<reference evidence="1" key="2">
    <citation type="submission" date="2022-09" db="EMBL/GenBank/DDBJ databases">
        <title>Biosynthetic gene clusters of Dactylosporangioum fulvum.</title>
        <authorList>
            <person name="Caradec T."/>
        </authorList>
    </citation>
    <scope>NUCLEOTIDE SEQUENCE</scope>
    <source>
        <strain evidence="1">NRRL B-16292</strain>
    </source>
</reference>
<dbReference type="Proteomes" id="UP001059617">
    <property type="component" value="Chromosome"/>
</dbReference>
<name>A0ABY5VTT9_9ACTN</name>
<accession>A0ABY5VTT9</accession>
<evidence type="ECO:0000313" key="1">
    <source>
        <dbReference type="EMBL" id="UWP79903.1"/>
    </source>
</evidence>
<sequence>MDDAKAPHRGADPTEDRRQALLAFLNAGLPSPASTATMVTALADARRAVAAHQPRGLPLDDWLTGQIRLRGIRENAAVLAMLELPERRHQTAETYRHDHPDRSAVLDRLLTILDSDSYRS</sequence>
<organism evidence="1 2">
    <name type="scientific">Dactylosporangium fulvum</name>
    <dbReference type="NCBI Taxonomy" id="53359"/>
    <lineage>
        <taxon>Bacteria</taxon>
        <taxon>Bacillati</taxon>
        <taxon>Actinomycetota</taxon>
        <taxon>Actinomycetes</taxon>
        <taxon>Micromonosporales</taxon>
        <taxon>Micromonosporaceae</taxon>
        <taxon>Dactylosporangium</taxon>
    </lineage>
</organism>
<gene>
    <name evidence="1" type="ORF">Dfulv_32690</name>
</gene>
<protein>
    <submittedName>
        <fullName evidence="1">Uncharacterized protein</fullName>
    </submittedName>
</protein>